<dbReference type="EMBL" id="MAYW01000020">
    <property type="protein sequence ID" value="ODS33757.1"/>
    <property type="molecule type" value="Genomic_DNA"/>
</dbReference>
<evidence type="ECO:0000259" key="1">
    <source>
        <dbReference type="Pfam" id="PF08241"/>
    </source>
</evidence>
<dbReference type="PANTHER" id="PTHR43861">
    <property type="entry name" value="TRANS-ACONITATE 2-METHYLTRANSFERASE-RELATED"/>
    <property type="match status" value="1"/>
</dbReference>
<dbReference type="AlphaFoldDB" id="A0A1E3XDN8"/>
<gene>
    <name evidence="2" type="ORF">SCARUB_01114</name>
</gene>
<dbReference type="GO" id="GO:0008757">
    <property type="term" value="F:S-adenosylmethionine-dependent methyltransferase activity"/>
    <property type="evidence" value="ECO:0007669"/>
    <property type="project" value="InterPro"/>
</dbReference>
<protein>
    <submittedName>
        <fullName evidence="2">Glycine-sarcosine-dimethylglycine methyltransferase</fullName>
    </submittedName>
</protein>
<reference evidence="2 3" key="1">
    <citation type="submission" date="2016-07" db="EMBL/GenBank/DDBJ databases">
        <title>Draft genome of Scalindua rubra, obtained from a brine-seawater interface in the Red Sea, sheds light on salt adaptation in anammox bacteria.</title>
        <authorList>
            <person name="Speth D.R."/>
            <person name="Lagkouvardos I."/>
            <person name="Wang Y."/>
            <person name="Qian P.-Y."/>
            <person name="Dutilh B.E."/>
            <person name="Jetten M.S."/>
        </authorList>
    </citation>
    <scope>NUCLEOTIDE SEQUENCE [LARGE SCALE GENOMIC DNA]</scope>
    <source>
        <strain evidence="2">BSI-1</strain>
    </source>
</reference>
<dbReference type="SUPFAM" id="SSF53335">
    <property type="entry name" value="S-adenosyl-L-methionine-dependent methyltransferases"/>
    <property type="match status" value="1"/>
</dbReference>
<organism evidence="2 3">
    <name type="scientific">Candidatus Scalindua rubra</name>
    <dbReference type="NCBI Taxonomy" id="1872076"/>
    <lineage>
        <taxon>Bacteria</taxon>
        <taxon>Pseudomonadati</taxon>
        <taxon>Planctomycetota</taxon>
        <taxon>Candidatus Brocadiia</taxon>
        <taxon>Candidatus Brocadiales</taxon>
        <taxon>Candidatus Scalinduaceae</taxon>
        <taxon>Candidatus Scalindua</taxon>
    </lineage>
</organism>
<evidence type="ECO:0000313" key="2">
    <source>
        <dbReference type="EMBL" id="ODS33757.1"/>
    </source>
</evidence>
<dbReference type="GO" id="GO:0032259">
    <property type="term" value="P:methylation"/>
    <property type="evidence" value="ECO:0007669"/>
    <property type="project" value="UniProtKB-KW"/>
</dbReference>
<dbReference type="InterPro" id="IPR013216">
    <property type="entry name" value="Methyltransf_11"/>
</dbReference>
<evidence type="ECO:0000313" key="3">
    <source>
        <dbReference type="Proteomes" id="UP000094056"/>
    </source>
</evidence>
<proteinExistence type="predicted"/>
<name>A0A1E3XDN8_9BACT</name>
<dbReference type="CDD" id="cd02440">
    <property type="entry name" value="AdoMet_MTases"/>
    <property type="match status" value="1"/>
</dbReference>
<dbReference type="Proteomes" id="UP000094056">
    <property type="component" value="Unassembled WGS sequence"/>
</dbReference>
<feature type="domain" description="Methyltransferase type 11" evidence="1">
    <location>
        <begin position="59"/>
        <end position="157"/>
    </location>
</feature>
<comment type="caution">
    <text evidence="2">The sequence shown here is derived from an EMBL/GenBank/DDBJ whole genome shotgun (WGS) entry which is preliminary data.</text>
</comment>
<dbReference type="Gene3D" id="3.40.50.150">
    <property type="entry name" value="Vaccinia Virus protein VP39"/>
    <property type="match status" value="1"/>
</dbReference>
<dbReference type="InterPro" id="IPR029063">
    <property type="entry name" value="SAM-dependent_MTases_sf"/>
</dbReference>
<accession>A0A1E3XDN8</accession>
<keyword evidence="2" id="KW-0489">Methyltransferase</keyword>
<sequence length="298" mass="34846">MLEAEKADQYKENCIKKYDENVERYIFTYDKDYEGYPGNQKRFDIIRDLIRRHSPQRVLYIGCGACVPMALLIKEFGCEMFGIDFSKKMVEQGRKVLKEHGLNPELVQIGDIENMDTLPDGVFDFVIAVGVFTHLYDDNKAMSNLNKKLKNGGILVVEFRNELFSCYSFNTFSYDFILNTLLAGVDLPQEFGMKVDHFFKERFGILADEKIAPKSTYLKNGIIKKFHNPLNICEVIERWNFCWKENYFYHFHVLPPQFETVNPDLFKKLSLYIEDPTNWRGHIMASAFVSEAEKIQNI</sequence>
<keyword evidence="2" id="KW-0808">Transferase</keyword>
<dbReference type="Pfam" id="PF08241">
    <property type="entry name" value="Methyltransf_11"/>
    <property type="match status" value="1"/>
</dbReference>